<dbReference type="PROSITE" id="PS01117">
    <property type="entry name" value="HTH_MARR_1"/>
    <property type="match status" value="1"/>
</dbReference>
<dbReference type="InterPro" id="IPR036390">
    <property type="entry name" value="WH_DNA-bd_sf"/>
</dbReference>
<dbReference type="PANTHER" id="PTHR33164">
    <property type="entry name" value="TRANSCRIPTIONAL REGULATOR, MARR FAMILY"/>
    <property type="match status" value="1"/>
</dbReference>
<comment type="caution">
    <text evidence="5">The sequence shown here is derived from an EMBL/GenBank/DDBJ whole genome shotgun (WGS) entry which is preliminary data.</text>
</comment>
<reference evidence="5" key="3">
    <citation type="journal article" date="2022" name="BMC Genomics">
        <title>Comparative genome analysis of mycobacteria focusing on tRNA and non-coding RNA.</title>
        <authorList>
            <person name="Behra P.R.K."/>
            <person name="Pettersson B.M.F."/>
            <person name="Ramesh M."/>
            <person name="Das S."/>
            <person name="Dasgupta S."/>
            <person name="Kirsebom L.A."/>
        </authorList>
    </citation>
    <scope>NUCLEOTIDE SEQUENCE</scope>
    <source>
        <strain evidence="5">CCUG 55640</strain>
    </source>
</reference>
<dbReference type="InterPro" id="IPR039422">
    <property type="entry name" value="MarR/SlyA-like"/>
</dbReference>
<dbReference type="SUPFAM" id="SSF46785">
    <property type="entry name" value="Winged helix' DNA-binding domain"/>
    <property type="match status" value="1"/>
</dbReference>
<reference evidence="6 7" key="1">
    <citation type="submission" date="2017-02" db="EMBL/GenBank/DDBJ databases">
        <title>The new phylogeny of genus Mycobacterium.</title>
        <authorList>
            <person name="Tortoli E."/>
            <person name="Trovato A."/>
            <person name="Cirillo D.M."/>
        </authorList>
    </citation>
    <scope>NUCLEOTIDE SEQUENCE [LARGE SCALE GENOMIC DNA]</scope>
    <source>
        <strain evidence="6 7">DSM 45230</strain>
    </source>
</reference>
<protein>
    <submittedName>
        <fullName evidence="6">MarR family transcriptional regulator</fullName>
    </submittedName>
    <submittedName>
        <fullName evidence="5">Winged helix-turn-helix transcriptional regulator</fullName>
    </submittedName>
</protein>
<dbReference type="GO" id="GO:0003677">
    <property type="term" value="F:DNA binding"/>
    <property type="evidence" value="ECO:0007669"/>
    <property type="project" value="UniProtKB-KW"/>
</dbReference>
<reference evidence="5" key="2">
    <citation type="submission" date="2020-07" db="EMBL/GenBank/DDBJ databases">
        <authorList>
            <person name="Pettersson B.M.F."/>
            <person name="Behra P.R.K."/>
            <person name="Ramesh M."/>
            <person name="Das S."/>
            <person name="Dasgupta S."/>
            <person name="Kirsebom L.A."/>
        </authorList>
    </citation>
    <scope>NUCLEOTIDE SEQUENCE</scope>
    <source>
        <strain evidence="5">CCUG 55640</strain>
    </source>
</reference>
<feature type="domain" description="HTH marR-type" evidence="4">
    <location>
        <begin position="1"/>
        <end position="140"/>
    </location>
</feature>
<keyword evidence="7" id="KW-1185">Reference proteome</keyword>
<dbReference type="EMBL" id="JACKVH010000012">
    <property type="protein sequence ID" value="MCV7378029.1"/>
    <property type="molecule type" value="Genomic_DNA"/>
</dbReference>
<organism evidence="5 8">
    <name type="scientific">Mycobacterium alsense</name>
    <dbReference type="NCBI Taxonomy" id="324058"/>
    <lineage>
        <taxon>Bacteria</taxon>
        <taxon>Bacillati</taxon>
        <taxon>Actinomycetota</taxon>
        <taxon>Actinomycetes</taxon>
        <taxon>Mycobacteriales</taxon>
        <taxon>Mycobacteriaceae</taxon>
        <taxon>Mycobacterium</taxon>
    </lineage>
</organism>
<evidence type="ECO:0000256" key="1">
    <source>
        <dbReference type="ARBA" id="ARBA00023015"/>
    </source>
</evidence>
<dbReference type="GO" id="GO:0003700">
    <property type="term" value="F:DNA-binding transcription factor activity"/>
    <property type="evidence" value="ECO:0007669"/>
    <property type="project" value="InterPro"/>
</dbReference>
<keyword evidence="2" id="KW-0238">DNA-binding</keyword>
<proteinExistence type="predicted"/>
<evidence type="ECO:0000313" key="7">
    <source>
        <dbReference type="Proteomes" id="UP000192319"/>
    </source>
</evidence>
<dbReference type="InterPro" id="IPR000835">
    <property type="entry name" value="HTH_MarR-typ"/>
</dbReference>
<sequence length="151" mass="16763">MHQFQSNSLQRHAIDFGEWMTRASLARGQALGYNRLRPAHARLMVFLAWEGSRISDIARAQDVSLNAVGQVVSELEDLGFVERVADPHDGRAKIVRYTQAGLDLLADALAVSSWLDAQVEAVIGAERLAELRTTLAELCEKLPQPQLRSDK</sequence>
<dbReference type="Proteomes" id="UP001141650">
    <property type="component" value="Unassembled WGS sequence"/>
</dbReference>
<evidence type="ECO:0000313" key="5">
    <source>
        <dbReference type="EMBL" id="MCV7378029.1"/>
    </source>
</evidence>
<evidence type="ECO:0000313" key="8">
    <source>
        <dbReference type="Proteomes" id="UP001141650"/>
    </source>
</evidence>
<dbReference type="EMBL" id="MVHD01000002">
    <property type="protein sequence ID" value="OQZ93568.1"/>
    <property type="molecule type" value="Genomic_DNA"/>
</dbReference>
<keyword evidence="3" id="KW-0804">Transcription</keyword>
<accession>A0AA41XMB7</accession>
<gene>
    <name evidence="6" type="ORF">BST11_02340</name>
    <name evidence="5" type="ORF">H7K38_05095</name>
</gene>
<dbReference type="Pfam" id="PF12802">
    <property type="entry name" value="MarR_2"/>
    <property type="match status" value="1"/>
</dbReference>
<evidence type="ECO:0000256" key="3">
    <source>
        <dbReference type="ARBA" id="ARBA00023163"/>
    </source>
</evidence>
<keyword evidence="1" id="KW-0805">Transcription regulation</keyword>
<dbReference type="PANTHER" id="PTHR33164:SF57">
    <property type="entry name" value="MARR-FAMILY TRANSCRIPTIONAL REGULATOR"/>
    <property type="match status" value="1"/>
</dbReference>
<dbReference type="AlphaFoldDB" id="A0AA41XMB7"/>
<dbReference type="Gene3D" id="1.10.10.10">
    <property type="entry name" value="Winged helix-like DNA-binding domain superfamily/Winged helix DNA-binding domain"/>
    <property type="match status" value="1"/>
</dbReference>
<dbReference type="Proteomes" id="UP000192319">
    <property type="component" value="Unassembled WGS sequence"/>
</dbReference>
<dbReference type="InterPro" id="IPR023187">
    <property type="entry name" value="Tscrpt_reg_MarR-type_CS"/>
</dbReference>
<dbReference type="SMART" id="SM00347">
    <property type="entry name" value="HTH_MARR"/>
    <property type="match status" value="1"/>
</dbReference>
<dbReference type="GO" id="GO:0006950">
    <property type="term" value="P:response to stress"/>
    <property type="evidence" value="ECO:0007669"/>
    <property type="project" value="TreeGrafter"/>
</dbReference>
<dbReference type="PROSITE" id="PS50995">
    <property type="entry name" value="HTH_MARR_2"/>
    <property type="match status" value="1"/>
</dbReference>
<name>A0AA41XMB7_9MYCO</name>
<dbReference type="InterPro" id="IPR036388">
    <property type="entry name" value="WH-like_DNA-bd_sf"/>
</dbReference>
<evidence type="ECO:0000259" key="4">
    <source>
        <dbReference type="PROSITE" id="PS50995"/>
    </source>
</evidence>
<evidence type="ECO:0000313" key="6">
    <source>
        <dbReference type="EMBL" id="OQZ93568.1"/>
    </source>
</evidence>
<evidence type="ECO:0000256" key="2">
    <source>
        <dbReference type="ARBA" id="ARBA00023125"/>
    </source>
</evidence>